<gene>
    <name evidence="2" type="ORF">Taro_024225</name>
</gene>
<protein>
    <submittedName>
        <fullName evidence="2">Uncharacterized protein</fullName>
    </submittedName>
</protein>
<keyword evidence="1" id="KW-0472">Membrane</keyword>
<name>A0A843VJR9_COLES</name>
<comment type="caution">
    <text evidence="2">The sequence shown here is derived from an EMBL/GenBank/DDBJ whole genome shotgun (WGS) entry which is preliminary data.</text>
</comment>
<proteinExistence type="predicted"/>
<feature type="transmembrane region" description="Helical" evidence="1">
    <location>
        <begin position="100"/>
        <end position="122"/>
    </location>
</feature>
<organism evidence="2 3">
    <name type="scientific">Colocasia esculenta</name>
    <name type="common">Wild taro</name>
    <name type="synonym">Arum esculentum</name>
    <dbReference type="NCBI Taxonomy" id="4460"/>
    <lineage>
        <taxon>Eukaryota</taxon>
        <taxon>Viridiplantae</taxon>
        <taxon>Streptophyta</taxon>
        <taxon>Embryophyta</taxon>
        <taxon>Tracheophyta</taxon>
        <taxon>Spermatophyta</taxon>
        <taxon>Magnoliopsida</taxon>
        <taxon>Liliopsida</taxon>
        <taxon>Araceae</taxon>
        <taxon>Aroideae</taxon>
        <taxon>Colocasieae</taxon>
        <taxon>Colocasia</taxon>
    </lineage>
</organism>
<feature type="transmembrane region" description="Helical" evidence="1">
    <location>
        <begin position="166"/>
        <end position="184"/>
    </location>
</feature>
<dbReference type="Proteomes" id="UP000652761">
    <property type="component" value="Unassembled WGS sequence"/>
</dbReference>
<keyword evidence="1" id="KW-0812">Transmembrane</keyword>
<dbReference type="AlphaFoldDB" id="A0A843VJR9"/>
<reference evidence="2" key="1">
    <citation type="submission" date="2017-07" db="EMBL/GenBank/DDBJ databases">
        <title>Taro Niue Genome Assembly and Annotation.</title>
        <authorList>
            <person name="Atibalentja N."/>
            <person name="Keating K."/>
            <person name="Fields C.J."/>
        </authorList>
    </citation>
    <scope>NUCLEOTIDE SEQUENCE</scope>
    <source>
        <strain evidence="2">Niue_2</strain>
        <tissue evidence="2">Leaf</tissue>
    </source>
</reference>
<accession>A0A843VJR9</accession>
<keyword evidence="3" id="KW-1185">Reference proteome</keyword>
<evidence type="ECO:0000313" key="2">
    <source>
        <dbReference type="EMBL" id="MQL91619.1"/>
    </source>
</evidence>
<keyword evidence="1" id="KW-1133">Transmembrane helix</keyword>
<evidence type="ECO:0000256" key="1">
    <source>
        <dbReference type="SAM" id="Phobius"/>
    </source>
</evidence>
<dbReference type="EMBL" id="NMUH01001361">
    <property type="protein sequence ID" value="MQL91619.1"/>
    <property type="molecule type" value="Genomic_DNA"/>
</dbReference>
<sequence length="385" mass="42358">VCDVDCVGGNGVAVNMFLASIDVDVNWLTRALFFPHSLLSTSPTFTFELLHKFRWLAGARGKVVVRVVAADQAGNVELERGVRGAFLGFRRDSRFFGSSIVFLSMCGVLAPVALLECVVHVLDMWFTWMRMSRFDSFEVCPGGGTVVTTIVACGVPEWWHRFGYGWYLYPVWVMVCGGTSYTNLSGVDVELCFVEVVWVGYGSVLVFSVLDISSELASRWLTRALLFPHSLLSTSPTFTFELLHEFRWLAGARGKVVVRVVAADQAGNVELECGVRGAFLGFRRDSRFFGSSIVFLRQVCLLCSGFVPVQCGTVKVCVVFLDTLTPSRFYSFEVCPGGGTVVTAIVACGVPEWWHRFGYGCLACYGVPCYGTDLLVVFVLVPCGN</sequence>
<feature type="non-terminal residue" evidence="2">
    <location>
        <position position="385"/>
    </location>
</feature>
<evidence type="ECO:0000313" key="3">
    <source>
        <dbReference type="Proteomes" id="UP000652761"/>
    </source>
</evidence>
<feature type="non-terminal residue" evidence="2">
    <location>
        <position position="1"/>
    </location>
</feature>
<feature type="transmembrane region" description="Helical" evidence="1">
    <location>
        <begin position="196"/>
        <end position="213"/>
    </location>
</feature>